<keyword evidence="2" id="KW-1185">Reference proteome</keyword>
<dbReference type="AlphaFoldDB" id="A0A5M8FU68"/>
<sequence length="267" mass="29083">MVGIAIPVITGCASPATKTERVAADSGMTGLLLVGSAFSHSAFFAEGRGDDLHVYLSGDGSPWIDEHRIAKDPTPRNPVALRLMALDPRPRLYLGRPCYHGLTDSSACDPWLWTNGRYSEEVVASMTHALEEFIQQQDFRNVVLIGYSGGGVLAWLIAERLEQVRLLVTLAANLDTDAWTARHGYTPLLGSLNPAKRAALPARVRQLHIAGERDANVPPALIQTALNSAGSQAIVQVLASDHRCGWQDHWPSVLRAISRIREGQRDP</sequence>
<dbReference type="Gene3D" id="3.40.50.1820">
    <property type="entry name" value="alpha/beta hydrolase"/>
    <property type="match status" value="1"/>
</dbReference>
<accession>A0A5M8FU68</accession>
<reference evidence="1 2" key="1">
    <citation type="submission" date="2019-09" db="EMBL/GenBank/DDBJ databases">
        <title>Whole-genome sequence of the purple sulfur bacterium Thiohalocapsa marina DSM 19078.</title>
        <authorList>
            <person name="Kyndt J.A."/>
            <person name="Meyer T.E."/>
        </authorList>
    </citation>
    <scope>NUCLEOTIDE SEQUENCE [LARGE SCALE GENOMIC DNA]</scope>
    <source>
        <strain evidence="1 2">DSM 19078</strain>
    </source>
</reference>
<dbReference type="GO" id="GO:0016787">
    <property type="term" value="F:hydrolase activity"/>
    <property type="evidence" value="ECO:0007669"/>
    <property type="project" value="UniProtKB-KW"/>
</dbReference>
<comment type="caution">
    <text evidence="1">The sequence shown here is derived from an EMBL/GenBank/DDBJ whole genome shotgun (WGS) entry which is preliminary data.</text>
</comment>
<dbReference type="EMBL" id="VWXX01000002">
    <property type="protein sequence ID" value="KAA6187352.1"/>
    <property type="molecule type" value="Genomic_DNA"/>
</dbReference>
<dbReference type="RefSeq" id="WP_150089952.1">
    <property type="nucleotide sequence ID" value="NZ_VWXX01000002.1"/>
</dbReference>
<organism evidence="1 2">
    <name type="scientific">Thiohalocapsa marina</name>
    <dbReference type="NCBI Taxonomy" id="424902"/>
    <lineage>
        <taxon>Bacteria</taxon>
        <taxon>Pseudomonadati</taxon>
        <taxon>Pseudomonadota</taxon>
        <taxon>Gammaproteobacteria</taxon>
        <taxon>Chromatiales</taxon>
        <taxon>Chromatiaceae</taxon>
        <taxon>Thiohalocapsa</taxon>
    </lineage>
</organism>
<evidence type="ECO:0000313" key="2">
    <source>
        <dbReference type="Proteomes" id="UP000322981"/>
    </source>
</evidence>
<dbReference type="OrthoDB" id="5451115at2"/>
<gene>
    <name evidence="1" type="ORF">F2Q65_02175</name>
</gene>
<dbReference type="SUPFAM" id="SSF53474">
    <property type="entry name" value="alpha/beta-Hydrolases"/>
    <property type="match status" value="1"/>
</dbReference>
<dbReference type="Proteomes" id="UP000322981">
    <property type="component" value="Unassembled WGS sequence"/>
</dbReference>
<dbReference type="InterPro" id="IPR029058">
    <property type="entry name" value="AB_hydrolase_fold"/>
</dbReference>
<protein>
    <submittedName>
        <fullName evidence="1">Alpha/beta hydrolase</fullName>
    </submittedName>
</protein>
<name>A0A5M8FU68_9GAMM</name>
<keyword evidence="1" id="KW-0378">Hydrolase</keyword>
<evidence type="ECO:0000313" key="1">
    <source>
        <dbReference type="EMBL" id="KAA6187352.1"/>
    </source>
</evidence>
<proteinExistence type="predicted"/>